<evidence type="ECO:0000256" key="2">
    <source>
        <dbReference type="ARBA" id="ARBA00022475"/>
    </source>
</evidence>
<keyword evidence="3" id="KW-0808">Transferase</keyword>
<keyword evidence="4 8" id="KW-0812">Transmembrane</keyword>
<feature type="transmembrane region" description="Helical" evidence="8">
    <location>
        <begin position="123"/>
        <end position="142"/>
    </location>
</feature>
<proteinExistence type="predicted"/>
<dbReference type="InParanoid" id="A0A165H1Z3"/>
<dbReference type="OrthoDB" id="2626014at2759"/>
<keyword evidence="5 8" id="KW-1133">Transmembrane helix</keyword>
<dbReference type="STRING" id="1314781.A0A165H1Z3"/>
<dbReference type="SUPFAM" id="SSF56317">
    <property type="entry name" value="Carbon-nitrogen hydrolase"/>
    <property type="match status" value="1"/>
</dbReference>
<dbReference type="GO" id="GO:0042158">
    <property type="term" value="P:lipoprotein biosynthetic process"/>
    <property type="evidence" value="ECO:0007669"/>
    <property type="project" value="InterPro"/>
</dbReference>
<name>A0A165H1Z3_EXIGL</name>
<feature type="transmembrane region" description="Helical" evidence="8">
    <location>
        <begin position="21"/>
        <end position="51"/>
    </location>
</feature>
<dbReference type="EMBL" id="KV426029">
    <property type="protein sequence ID" value="KZV91335.1"/>
    <property type="molecule type" value="Genomic_DNA"/>
</dbReference>
<keyword evidence="11" id="KW-1185">Reference proteome</keyword>
<evidence type="ECO:0000256" key="6">
    <source>
        <dbReference type="ARBA" id="ARBA00023136"/>
    </source>
</evidence>
<evidence type="ECO:0000259" key="9">
    <source>
        <dbReference type="PROSITE" id="PS50263"/>
    </source>
</evidence>
<feature type="domain" description="CN hydrolase" evidence="9">
    <location>
        <begin position="240"/>
        <end position="500"/>
    </location>
</feature>
<dbReference type="PANTHER" id="PTHR38686">
    <property type="entry name" value="APOLIPOPROTEIN N-ACYLTRANSFERASE"/>
    <property type="match status" value="1"/>
</dbReference>
<protein>
    <recommendedName>
        <fullName evidence="9">CN hydrolase domain-containing protein</fullName>
    </recommendedName>
</protein>
<evidence type="ECO:0000313" key="11">
    <source>
        <dbReference type="Proteomes" id="UP000077266"/>
    </source>
</evidence>
<keyword evidence="7" id="KW-0012">Acyltransferase</keyword>
<evidence type="ECO:0000256" key="5">
    <source>
        <dbReference type="ARBA" id="ARBA00022989"/>
    </source>
</evidence>
<evidence type="ECO:0000256" key="8">
    <source>
        <dbReference type="SAM" id="Phobius"/>
    </source>
</evidence>
<feature type="transmembrane region" description="Helical" evidence="8">
    <location>
        <begin position="63"/>
        <end position="83"/>
    </location>
</feature>
<dbReference type="PANTHER" id="PTHR38686:SF1">
    <property type="entry name" value="APOLIPOPROTEIN N-ACYLTRANSFERASE"/>
    <property type="match status" value="1"/>
</dbReference>
<dbReference type="AlphaFoldDB" id="A0A165H1Z3"/>
<organism evidence="10 11">
    <name type="scientific">Exidia glandulosa HHB12029</name>
    <dbReference type="NCBI Taxonomy" id="1314781"/>
    <lineage>
        <taxon>Eukaryota</taxon>
        <taxon>Fungi</taxon>
        <taxon>Dikarya</taxon>
        <taxon>Basidiomycota</taxon>
        <taxon>Agaricomycotina</taxon>
        <taxon>Agaricomycetes</taxon>
        <taxon>Auriculariales</taxon>
        <taxon>Exidiaceae</taxon>
        <taxon>Exidia</taxon>
    </lineage>
</organism>
<feature type="transmembrane region" description="Helical" evidence="8">
    <location>
        <begin position="95"/>
        <end position="117"/>
    </location>
</feature>
<dbReference type="InterPro" id="IPR036526">
    <property type="entry name" value="C-N_Hydrolase_sf"/>
</dbReference>
<sequence length="526" mass="56675">MEHPRESKIIRTLAQRPRWAVFTASAALGYLALQTTLSLAPLVGLLALLFTAAHDVRAKQPNAAAPAVLWACITLGATIARISPSLTALSTPLGAVVLSAVMSGVSVAAAMLLVNVAVWSHGLYGWAGLCTFPTIWTGLGWLESTTPLGRLLSWTPLKGSGMYEWIMPYIGPSALDWITAAWAVVFAELILYTSPVEELEDLEPYADDPNVGAPIEEAEIPRRHVPKLAVLLVALAIPSLIVNPFHQSTPPAERNSTRLPVDPLDRYIDESKNFTSNGRLLLWPEGAVTVHSAEQRIAMFQKINDTLTGRQQRTWIAVSYIEPSRAQGKQRNAVTVFGSKGELFTYYKRNLVPLVESYSQITEDKPPEVHQLPLDVNPPGKNRGSHDIHGVALSAGICLDFASSFPALSQKPALILAPANTWHAEIGEAMAAHARLRARELATHVLWCDGGAGGRSALFGPEGDVVYQVGGGSWLATLDMPYPFEERRSAYGVLGSTIPVGLMCLLLPFLPLLAGAAISVTAPMGK</sequence>
<dbReference type="InterPro" id="IPR004563">
    <property type="entry name" value="Apolipo_AcylTrfase"/>
</dbReference>
<dbReference type="InterPro" id="IPR003010">
    <property type="entry name" value="C-N_Hydrolase"/>
</dbReference>
<reference evidence="10 11" key="1">
    <citation type="journal article" date="2016" name="Mol. Biol. Evol.">
        <title>Comparative Genomics of Early-Diverging Mushroom-Forming Fungi Provides Insights into the Origins of Lignocellulose Decay Capabilities.</title>
        <authorList>
            <person name="Nagy L.G."/>
            <person name="Riley R."/>
            <person name="Tritt A."/>
            <person name="Adam C."/>
            <person name="Daum C."/>
            <person name="Floudas D."/>
            <person name="Sun H."/>
            <person name="Yadav J.S."/>
            <person name="Pangilinan J."/>
            <person name="Larsson K.H."/>
            <person name="Matsuura K."/>
            <person name="Barry K."/>
            <person name="Labutti K."/>
            <person name="Kuo R."/>
            <person name="Ohm R.A."/>
            <person name="Bhattacharya S.S."/>
            <person name="Shirouzu T."/>
            <person name="Yoshinaga Y."/>
            <person name="Martin F.M."/>
            <person name="Grigoriev I.V."/>
            <person name="Hibbett D.S."/>
        </authorList>
    </citation>
    <scope>NUCLEOTIDE SEQUENCE [LARGE SCALE GENOMIC DNA]</scope>
    <source>
        <strain evidence="10 11">HHB12029</strain>
    </source>
</reference>
<accession>A0A165H1Z3</accession>
<evidence type="ECO:0000256" key="7">
    <source>
        <dbReference type="ARBA" id="ARBA00023315"/>
    </source>
</evidence>
<feature type="transmembrane region" description="Helical" evidence="8">
    <location>
        <begin position="498"/>
        <end position="520"/>
    </location>
</feature>
<dbReference type="GO" id="GO:0016410">
    <property type="term" value="F:N-acyltransferase activity"/>
    <property type="evidence" value="ECO:0007669"/>
    <property type="project" value="InterPro"/>
</dbReference>
<evidence type="ECO:0000256" key="4">
    <source>
        <dbReference type="ARBA" id="ARBA00022692"/>
    </source>
</evidence>
<dbReference type="GO" id="GO:0005886">
    <property type="term" value="C:plasma membrane"/>
    <property type="evidence" value="ECO:0007669"/>
    <property type="project" value="UniProtKB-SubCell"/>
</dbReference>
<gene>
    <name evidence="10" type="ORF">EXIGLDRAFT_837168</name>
</gene>
<dbReference type="PROSITE" id="PS50263">
    <property type="entry name" value="CN_HYDROLASE"/>
    <property type="match status" value="1"/>
</dbReference>
<comment type="subcellular location">
    <subcellularLocation>
        <location evidence="1">Cell membrane</location>
        <topology evidence="1">Multi-pass membrane protein</topology>
    </subcellularLocation>
</comment>
<dbReference type="Gene3D" id="3.60.110.10">
    <property type="entry name" value="Carbon-nitrogen hydrolase"/>
    <property type="match status" value="1"/>
</dbReference>
<keyword evidence="6 8" id="KW-0472">Membrane</keyword>
<dbReference type="Proteomes" id="UP000077266">
    <property type="component" value="Unassembled WGS sequence"/>
</dbReference>
<evidence type="ECO:0000256" key="3">
    <source>
        <dbReference type="ARBA" id="ARBA00022679"/>
    </source>
</evidence>
<evidence type="ECO:0000256" key="1">
    <source>
        <dbReference type="ARBA" id="ARBA00004651"/>
    </source>
</evidence>
<keyword evidence="2" id="KW-1003">Cell membrane</keyword>
<evidence type="ECO:0000313" key="10">
    <source>
        <dbReference type="EMBL" id="KZV91335.1"/>
    </source>
</evidence>